<dbReference type="InParanoid" id="F4R4M2"/>
<dbReference type="AlphaFoldDB" id="F4R4M2"/>
<protein>
    <submittedName>
        <fullName evidence="1">Uncharacterized protein</fullName>
    </submittedName>
</protein>
<dbReference type="RefSeq" id="XP_007403911.1">
    <property type="nucleotide sequence ID" value="XM_007403849.1"/>
</dbReference>
<evidence type="ECO:0000313" key="1">
    <source>
        <dbReference type="EMBL" id="EGG12973.1"/>
    </source>
</evidence>
<dbReference type="KEGG" id="mlr:MELLADRAFT_70531"/>
<dbReference type="GeneID" id="18931554"/>
<evidence type="ECO:0000313" key="2">
    <source>
        <dbReference type="Proteomes" id="UP000001072"/>
    </source>
</evidence>
<accession>F4R4M2</accession>
<reference evidence="2" key="1">
    <citation type="journal article" date="2011" name="Proc. Natl. Acad. Sci. U.S.A.">
        <title>Obligate biotrophy features unraveled by the genomic analysis of rust fungi.</title>
        <authorList>
            <person name="Duplessis S."/>
            <person name="Cuomo C.A."/>
            <person name="Lin Y.-C."/>
            <person name="Aerts A."/>
            <person name="Tisserant E."/>
            <person name="Veneault-Fourrey C."/>
            <person name="Joly D.L."/>
            <person name="Hacquard S."/>
            <person name="Amselem J."/>
            <person name="Cantarel B.L."/>
            <person name="Chiu R."/>
            <person name="Coutinho P.M."/>
            <person name="Feau N."/>
            <person name="Field M."/>
            <person name="Frey P."/>
            <person name="Gelhaye E."/>
            <person name="Goldberg J."/>
            <person name="Grabherr M.G."/>
            <person name="Kodira C.D."/>
            <person name="Kohler A."/>
            <person name="Kuees U."/>
            <person name="Lindquist E.A."/>
            <person name="Lucas S.M."/>
            <person name="Mago R."/>
            <person name="Mauceli E."/>
            <person name="Morin E."/>
            <person name="Murat C."/>
            <person name="Pangilinan J.L."/>
            <person name="Park R."/>
            <person name="Pearson M."/>
            <person name="Quesneville H."/>
            <person name="Rouhier N."/>
            <person name="Sakthikumar S."/>
            <person name="Salamov A.A."/>
            <person name="Schmutz J."/>
            <person name="Selles B."/>
            <person name="Shapiro H."/>
            <person name="Tanguay P."/>
            <person name="Tuskan G.A."/>
            <person name="Henrissat B."/>
            <person name="Van de Peer Y."/>
            <person name="Rouze P."/>
            <person name="Ellis J.G."/>
            <person name="Dodds P.N."/>
            <person name="Schein J.E."/>
            <person name="Zhong S."/>
            <person name="Hamelin R.C."/>
            <person name="Grigoriev I.V."/>
            <person name="Szabo L.J."/>
            <person name="Martin F."/>
        </authorList>
    </citation>
    <scope>NUCLEOTIDE SEQUENCE [LARGE SCALE GENOMIC DNA]</scope>
    <source>
        <strain evidence="2">98AG31 / pathotype 3-4-7</strain>
    </source>
</reference>
<name>F4R4M2_MELLP</name>
<organism evidence="2">
    <name type="scientific">Melampsora larici-populina (strain 98AG31 / pathotype 3-4-7)</name>
    <name type="common">Poplar leaf rust fungus</name>
    <dbReference type="NCBI Taxonomy" id="747676"/>
    <lineage>
        <taxon>Eukaryota</taxon>
        <taxon>Fungi</taxon>
        <taxon>Dikarya</taxon>
        <taxon>Basidiomycota</taxon>
        <taxon>Pucciniomycotina</taxon>
        <taxon>Pucciniomycetes</taxon>
        <taxon>Pucciniales</taxon>
        <taxon>Melampsoraceae</taxon>
        <taxon>Melampsora</taxon>
    </lineage>
</organism>
<gene>
    <name evidence="1" type="ORF">MELLADRAFT_70531</name>
</gene>
<dbReference type="HOGENOM" id="CLU_2073656_0_0_1"/>
<keyword evidence="2" id="KW-1185">Reference proteome</keyword>
<dbReference type="Proteomes" id="UP000001072">
    <property type="component" value="Unassembled WGS sequence"/>
</dbReference>
<dbReference type="VEuPathDB" id="FungiDB:MELLADRAFT_70531"/>
<proteinExistence type="predicted"/>
<dbReference type="EMBL" id="GL883090">
    <property type="protein sequence ID" value="EGG12973.1"/>
    <property type="molecule type" value="Genomic_DNA"/>
</dbReference>
<sequence length="118" mass="13477">MFLDDPGALISEFLPDDSFRFELPRLINLEITSTSAIRFSRAFENSKSLSWLSLGFPPHYQGLKGLIEDQLWPDLKKLEITDYASSFREEVEGLEVLCQRYAIEIVFNADLGDDEDIG</sequence>